<protein>
    <submittedName>
        <fullName evidence="1">Uncharacterized protein</fullName>
    </submittedName>
</protein>
<dbReference type="AlphaFoldDB" id="A0A1D2VEQ7"/>
<dbReference type="RefSeq" id="XP_020046423.1">
    <property type="nucleotide sequence ID" value="XM_020193553.1"/>
</dbReference>
<dbReference type="Proteomes" id="UP000095038">
    <property type="component" value="Unassembled WGS sequence"/>
</dbReference>
<proteinExistence type="predicted"/>
<accession>A0A1D2VEQ7</accession>
<dbReference type="GeneID" id="30967189"/>
<reference evidence="2" key="1">
    <citation type="submission" date="2016-05" db="EMBL/GenBank/DDBJ databases">
        <title>Comparative genomics of biotechnologically important yeasts.</title>
        <authorList>
            <consortium name="DOE Joint Genome Institute"/>
            <person name="Riley R."/>
            <person name="Haridas S."/>
            <person name="Wolfe K.H."/>
            <person name="Lopes M.R."/>
            <person name="Hittinger C.T."/>
            <person name="Goker M."/>
            <person name="Salamov A."/>
            <person name="Wisecaver J."/>
            <person name="Long T.M."/>
            <person name="Aerts A.L."/>
            <person name="Barry K."/>
            <person name="Choi C."/>
            <person name="Clum A."/>
            <person name="Coughlan A.Y."/>
            <person name="Deshpande S."/>
            <person name="Douglass A.P."/>
            <person name="Hanson S.J."/>
            <person name="Klenk H.-P."/>
            <person name="Labutti K."/>
            <person name="Lapidus A."/>
            <person name="Lindquist E."/>
            <person name="Lipzen A."/>
            <person name="Meier-Kolthoff J.P."/>
            <person name="Ohm R.A."/>
            <person name="Otillar R.P."/>
            <person name="Pangilinan J."/>
            <person name="Peng Y."/>
            <person name="Rokas A."/>
            <person name="Rosa C.A."/>
            <person name="Scheuner C."/>
            <person name="Sibirny A.A."/>
            <person name="Slot J.C."/>
            <person name="Stielow J.B."/>
            <person name="Sun H."/>
            <person name="Kurtzman C.P."/>
            <person name="Blackwell M."/>
            <person name="Grigoriev I.V."/>
            <person name="Jeffries T.W."/>
        </authorList>
    </citation>
    <scope>NUCLEOTIDE SEQUENCE [LARGE SCALE GENOMIC DNA]</scope>
    <source>
        <strain evidence="2">DSM 1968</strain>
    </source>
</reference>
<name>A0A1D2VEQ7_9ASCO</name>
<gene>
    <name evidence="1" type="ORF">ASCRUDRAFT_76627</name>
</gene>
<keyword evidence="2" id="KW-1185">Reference proteome</keyword>
<organism evidence="1 2">
    <name type="scientific">Ascoidea rubescens DSM 1968</name>
    <dbReference type="NCBI Taxonomy" id="1344418"/>
    <lineage>
        <taxon>Eukaryota</taxon>
        <taxon>Fungi</taxon>
        <taxon>Dikarya</taxon>
        <taxon>Ascomycota</taxon>
        <taxon>Saccharomycotina</taxon>
        <taxon>Saccharomycetes</taxon>
        <taxon>Ascoideaceae</taxon>
        <taxon>Ascoidea</taxon>
    </lineage>
</organism>
<sequence length="59" mass="6784">MIKTIITITTIAVSTVINTIINKTDISSRKLAYQKYSLKQPDSIYNDMIMKLQSNINEY</sequence>
<evidence type="ECO:0000313" key="2">
    <source>
        <dbReference type="Proteomes" id="UP000095038"/>
    </source>
</evidence>
<dbReference type="EMBL" id="KV454483">
    <property type="protein sequence ID" value="ODV60116.1"/>
    <property type="molecule type" value="Genomic_DNA"/>
</dbReference>
<dbReference type="InParanoid" id="A0A1D2VEQ7"/>
<evidence type="ECO:0000313" key="1">
    <source>
        <dbReference type="EMBL" id="ODV60116.1"/>
    </source>
</evidence>